<dbReference type="SUPFAM" id="SSF53167">
    <property type="entry name" value="Purine and uridine phosphorylases"/>
    <property type="match status" value="1"/>
</dbReference>
<sequence length="241" mass="25133">MPTPHIAAQPGEIAPAVLLPGDPRRAERIATQLMPDARLVSEVRGNGVWTGEVDGKPLTVMASGMGMPSLGIYANELFSHYDVRRIVRVGTAGGLSPAVSVGDVVVALGAHTDSAMNDRRIPGIRFSAVASYPLVAAAVAAAEGLGPEVPVHVAPVVSRDHFYGNPADQIRLLADYGTLAVEMEAAALYAIAAEHGRQALAVCTISDHLLDSTGDFSAAEREQNFQRALTLGLAAAHSPSE</sequence>
<evidence type="ECO:0000256" key="1">
    <source>
        <dbReference type="ARBA" id="ARBA00011888"/>
    </source>
</evidence>
<keyword evidence="5" id="KW-0808">Transferase</keyword>
<evidence type="ECO:0000256" key="2">
    <source>
        <dbReference type="ARBA" id="ARBA00021980"/>
    </source>
</evidence>
<dbReference type="GO" id="GO:0004731">
    <property type="term" value="F:purine-nucleoside phosphorylase activity"/>
    <property type="evidence" value="ECO:0007669"/>
    <property type="project" value="UniProtKB-EC"/>
</dbReference>
<comment type="catalytic activity">
    <reaction evidence="3">
        <text>uridine + phosphate = alpha-D-ribose 1-phosphate + uracil</text>
        <dbReference type="Rhea" id="RHEA:24388"/>
        <dbReference type="ChEBI" id="CHEBI:16704"/>
        <dbReference type="ChEBI" id="CHEBI:17568"/>
        <dbReference type="ChEBI" id="CHEBI:43474"/>
        <dbReference type="ChEBI" id="CHEBI:57720"/>
        <dbReference type="EC" id="2.4.2.3"/>
    </reaction>
</comment>
<evidence type="ECO:0000256" key="3">
    <source>
        <dbReference type="ARBA" id="ARBA00048447"/>
    </source>
</evidence>
<dbReference type="RefSeq" id="WP_382394794.1">
    <property type="nucleotide sequence ID" value="NZ_JBHTCQ010000002.1"/>
</dbReference>
<accession>A0ABW2Q8Z0</accession>
<keyword evidence="5" id="KW-0328">Glycosyltransferase</keyword>
<dbReference type="InterPro" id="IPR000845">
    <property type="entry name" value="Nucleoside_phosphorylase_d"/>
</dbReference>
<evidence type="ECO:0000259" key="4">
    <source>
        <dbReference type="Pfam" id="PF01048"/>
    </source>
</evidence>
<dbReference type="Proteomes" id="UP001596455">
    <property type="component" value="Unassembled WGS sequence"/>
</dbReference>
<dbReference type="PANTHER" id="PTHR43691">
    <property type="entry name" value="URIDINE PHOSPHORYLASE"/>
    <property type="match status" value="1"/>
</dbReference>
<comment type="caution">
    <text evidence="5">The sequence shown here is derived from an EMBL/GenBank/DDBJ whole genome shotgun (WGS) entry which is preliminary data.</text>
</comment>
<name>A0ABW2Q8Z0_9MICO</name>
<keyword evidence="6" id="KW-1185">Reference proteome</keyword>
<evidence type="ECO:0000313" key="5">
    <source>
        <dbReference type="EMBL" id="MFC7405919.1"/>
    </source>
</evidence>
<dbReference type="Pfam" id="PF01048">
    <property type="entry name" value="PNP_UDP_1"/>
    <property type="match status" value="1"/>
</dbReference>
<feature type="domain" description="Nucleoside phosphorylase" evidence="4">
    <location>
        <begin position="16"/>
        <end position="229"/>
    </location>
</feature>
<protein>
    <recommendedName>
        <fullName evidence="2">Uridine phosphorylase</fullName>
        <ecNumber evidence="1">2.4.2.3</ecNumber>
    </recommendedName>
</protein>
<dbReference type="Gene3D" id="3.40.50.1580">
    <property type="entry name" value="Nucleoside phosphorylase domain"/>
    <property type="match status" value="1"/>
</dbReference>
<organism evidence="5 6">
    <name type="scientific">Georgenia alba</name>
    <dbReference type="NCBI Taxonomy" id="2233858"/>
    <lineage>
        <taxon>Bacteria</taxon>
        <taxon>Bacillati</taxon>
        <taxon>Actinomycetota</taxon>
        <taxon>Actinomycetes</taxon>
        <taxon>Micrococcales</taxon>
        <taxon>Bogoriellaceae</taxon>
        <taxon>Georgenia</taxon>
    </lineage>
</organism>
<dbReference type="PANTHER" id="PTHR43691:SF11">
    <property type="entry name" value="FI09636P-RELATED"/>
    <property type="match status" value="1"/>
</dbReference>
<dbReference type="EMBL" id="JBHTCQ010000002">
    <property type="protein sequence ID" value="MFC7405919.1"/>
    <property type="molecule type" value="Genomic_DNA"/>
</dbReference>
<dbReference type="EC" id="2.4.2.3" evidence="1"/>
<reference evidence="6" key="1">
    <citation type="journal article" date="2019" name="Int. J. Syst. Evol. Microbiol.">
        <title>The Global Catalogue of Microorganisms (GCM) 10K type strain sequencing project: providing services to taxonomists for standard genome sequencing and annotation.</title>
        <authorList>
            <consortium name="The Broad Institute Genomics Platform"/>
            <consortium name="The Broad Institute Genome Sequencing Center for Infectious Disease"/>
            <person name="Wu L."/>
            <person name="Ma J."/>
        </authorList>
    </citation>
    <scope>NUCLEOTIDE SEQUENCE [LARGE SCALE GENOMIC DNA]</scope>
    <source>
        <strain evidence="6">JCM 1490</strain>
    </source>
</reference>
<proteinExistence type="predicted"/>
<dbReference type="InterPro" id="IPR035994">
    <property type="entry name" value="Nucleoside_phosphorylase_sf"/>
</dbReference>
<gene>
    <name evidence="5" type="ORF">ACFQQL_12415</name>
</gene>
<evidence type="ECO:0000313" key="6">
    <source>
        <dbReference type="Proteomes" id="UP001596455"/>
    </source>
</evidence>
<dbReference type="NCBIfam" id="NF004489">
    <property type="entry name" value="PRK05819.1"/>
    <property type="match status" value="1"/>
</dbReference>